<dbReference type="eggNOG" id="ENOG502S17V">
    <property type="taxonomic scope" value="Eukaryota"/>
</dbReference>
<reference evidence="3" key="1">
    <citation type="submission" date="2025-08" db="UniProtKB">
        <authorList>
            <consortium name="RefSeq"/>
        </authorList>
    </citation>
    <scope>IDENTIFICATION</scope>
</reference>
<evidence type="ECO:0000313" key="2">
    <source>
        <dbReference type="Proteomes" id="UP000189703"/>
    </source>
</evidence>
<dbReference type="AlphaFoldDB" id="A0A1U7ZYD6"/>
<dbReference type="InterPro" id="IPR058888">
    <property type="entry name" value="LLG1-like"/>
</dbReference>
<keyword evidence="2" id="KW-1185">Reference proteome</keyword>
<dbReference type="KEGG" id="nnu:104598474"/>
<dbReference type="Proteomes" id="UP000189703">
    <property type="component" value="Unplaced"/>
</dbReference>
<protein>
    <submittedName>
        <fullName evidence="3">GPI-anchored protein LORELEI-like</fullName>
    </submittedName>
</protein>
<dbReference type="Pfam" id="PF26578">
    <property type="entry name" value="LLG1"/>
    <property type="match status" value="1"/>
</dbReference>
<dbReference type="PANTHER" id="PTHR31533">
    <property type="entry name" value="GPI-ANCHORED PROTEIN LLG1-RELATED-RELATED"/>
    <property type="match status" value="1"/>
</dbReference>
<organism evidence="2 3">
    <name type="scientific">Nelumbo nucifera</name>
    <name type="common">Sacred lotus</name>
    <dbReference type="NCBI Taxonomy" id="4432"/>
    <lineage>
        <taxon>Eukaryota</taxon>
        <taxon>Viridiplantae</taxon>
        <taxon>Streptophyta</taxon>
        <taxon>Embryophyta</taxon>
        <taxon>Tracheophyta</taxon>
        <taxon>Spermatophyta</taxon>
        <taxon>Magnoliopsida</taxon>
        <taxon>Proteales</taxon>
        <taxon>Nelumbonaceae</taxon>
        <taxon>Nelumbo</taxon>
    </lineage>
</organism>
<dbReference type="FunCoup" id="A0A1U7ZYD6">
    <property type="interactions" value="1512"/>
</dbReference>
<dbReference type="PANTHER" id="PTHR31533:SF2">
    <property type="entry name" value="GPI-ANCHORED PROTEIN LLG1"/>
    <property type="match status" value="1"/>
</dbReference>
<dbReference type="RefSeq" id="XP_010258852.1">
    <property type="nucleotide sequence ID" value="XM_010260550.2"/>
</dbReference>
<name>A0A1U7ZYD6_NELNU</name>
<proteinExistence type="predicted"/>
<dbReference type="OrthoDB" id="585255at2759"/>
<accession>A0A1U7ZYD6</accession>
<evidence type="ECO:0000313" key="3">
    <source>
        <dbReference type="RefSeq" id="XP_010258852.1"/>
    </source>
</evidence>
<dbReference type="GeneID" id="104598474"/>
<sequence>MPNRCLSAVLFFLLTGSAASSSFISNTIFESHGHTGRNLLQTKKECTVNFENLDYTIFKNQCKGPQFPPELCCAALKEFACPYAAEINDLNSNCASTMLSYITQNEGYPPGLFSSECREGKDGLKCNATAPVGSSNGTSGAQIGQILLPFLLFVSSSLVLLLLQML</sequence>
<evidence type="ECO:0000259" key="1">
    <source>
        <dbReference type="Pfam" id="PF26578"/>
    </source>
</evidence>
<dbReference type="InterPro" id="IPR039307">
    <property type="entry name" value="LORELEI-like"/>
</dbReference>
<feature type="domain" description="GPI-anchored protein LLG1-like" evidence="1">
    <location>
        <begin position="48"/>
        <end position="125"/>
    </location>
</feature>
<dbReference type="OMA" id="ANECKET"/>
<gene>
    <name evidence="3" type="primary">LOC104598474</name>
</gene>